<reference evidence="2 3" key="1">
    <citation type="journal article" date="2024" name="BMC Genomics">
        <title>De novo assembly and annotation of Popillia japonica's genome with initial clues to its potential as an invasive pest.</title>
        <authorList>
            <person name="Cucini C."/>
            <person name="Boschi S."/>
            <person name="Funari R."/>
            <person name="Cardaioli E."/>
            <person name="Iannotti N."/>
            <person name="Marturano G."/>
            <person name="Paoli F."/>
            <person name="Bruttini M."/>
            <person name="Carapelli A."/>
            <person name="Frati F."/>
            <person name="Nardi F."/>
        </authorList>
    </citation>
    <scope>NUCLEOTIDE SEQUENCE [LARGE SCALE GENOMIC DNA]</scope>
    <source>
        <strain evidence="2">DMR45628</strain>
    </source>
</reference>
<dbReference type="AlphaFoldDB" id="A0AAW1KK00"/>
<evidence type="ECO:0000313" key="2">
    <source>
        <dbReference type="EMBL" id="KAK9720476.1"/>
    </source>
</evidence>
<keyword evidence="3" id="KW-1185">Reference proteome</keyword>
<protein>
    <recommendedName>
        <fullName evidence="4">DDE-1 domain-containing protein</fullName>
    </recommendedName>
</protein>
<dbReference type="Proteomes" id="UP001458880">
    <property type="component" value="Unassembled WGS sequence"/>
</dbReference>
<evidence type="ECO:0008006" key="4">
    <source>
        <dbReference type="Google" id="ProtNLM"/>
    </source>
</evidence>
<sequence length="198" mass="23006">MKEAWDDVSSDTIKNCFKKTGFPEVNNEFESDQFDPEDEILLSKLVQMSTLMREIDNSDLHEFMDIDANLDTEDDAIYFMKEAWDDVSSDTIKNCFKKTGFPEVNNEFESDQFDPEDEILLSKLVQMSTLMREIDNSEIDNSDLHEFMDIDANLDTEDGNPDNVLLDNFQNESQNSDDEEHETEIPKIDDYEKRIVAV</sequence>
<feature type="region of interest" description="Disordered" evidence="1">
    <location>
        <begin position="156"/>
        <end position="189"/>
    </location>
</feature>
<evidence type="ECO:0000256" key="1">
    <source>
        <dbReference type="SAM" id="MobiDB-lite"/>
    </source>
</evidence>
<accession>A0AAW1KK00</accession>
<evidence type="ECO:0000313" key="3">
    <source>
        <dbReference type="Proteomes" id="UP001458880"/>
    </source>
</evidence>
<proteinExistence type="predicted"/>
<gene>
    <name evidence="2" type="ORF">QE152_g22083</name>
</gene>
<organism evidence="2 3">
    <name type="scientific">Popillia japonica</name>
    <name type="common">Japanese beetle</name>
    <dbReference type="NCBI Taxonomy" id="7064"/>
    <lineage>
        <taxon>Eukaryota</taxon>
        <taxon>Metazoa</taxon>
        <taxon>Ecdysozoa</taxon>
        <taxon>Arthropoda</taxon>
        <taxon>Hexapoda</taxon>
        <taxon>Insecta</taxon>
        <taxon>Pterygota</taxon>
        <taxon>Neoptera</taxon>
        <taxon>Endopterygota</taxon>
        <taxon>Coleoptera</taxon>
        <taxon>Polyphaga</taxon>
        <taxon>Scarabaeiformia</taxon>
        <taxon>Scarabaeidae</taxon>
        <taxon>Rutelinae</taxon>
        <taxon>Popillia</taxon>
    </lineage>
</organism>
<comment type="caution">
    <text evidence="2">The sequence shown here is derived from an EMBL/GenBank/DDBJ whole genome shotgun (WGS) entry which is preliminary data.</text>
</comment>
<dbReference type="EMBL" id="JASPKY010000210">
    <property type="protein sequence ID" value="KAK9720476.1"/>
    <property type="molecule type" value="Genomic_DNA"/>
</dbReference>
<name>A0AAW1KK00_POPJA</name>